<protein>
    <submittedName>
        <fullName evidence="9">Nuclear transcription factor Y subunit C-3</fullName>
    </submittedName>
</protein>
<evidence type="ECO:0000256" key="7">
    <source>
        <dbReference type="SAM" id="MobiDB-lite"/>
    </source>
</evidence>
<dbReference type="EMBL" id="KZ502746">
    <property type="protein sequence ID" value="PKU73406.1"/>
    <property type="molecule type" value="Genomic_DNA"/>
</dbReference>
<evidence type="ECO:0000256" key="3">
    <source>
        <dbReference type="ARBA" id="ARBA00023125"/>
    </source>
</evidence>
<dbReference type="SUPFAM" id="SSF47113">
    <property type="entry name" value="Histone-fold"/>
    <property type="match status" value="1"/>
</dbReference>
<feature type="domain" description="Transcription factor CBF/NF-Y/archaeal histone" evidence="8">
    <location>
        <begin position="57"/>
        <end position="120"/>
    </location>
</feature>
<feature type="region of interest" description="Disordered" evidence="7">
    <location>
        <begin position="187"/>
        <end position="214"/>
    </location>
</feature>
<dbReference type="Gene3D" id="1.10.20.10">
    <property type="entry name" value="Histone, subunit A"/>
    <property type="match status" value="1"/>
</dbReference>
<dbReference type="PANTHER" id="PTHR10252">
    <property type="entry name" value="HISTONE-LIKE TRANSCRIPTION FACTOR CCAAT-RELATED"/>
    <property type="match status" value="1"/>
</dbReference>
<name>A0A2I0WCL0_9ASPA</name>
<feature type="region of interest" description="Disordered" evidence="7">
    <location>
        <begin position="158"/>
        <end position="177"/>
    </location>
</feature>
<organism evidence="9 10">
    <name type="scientific">Dendrobium catenatum</name>
    <dbReference type="NCBI Taxonomy" id="906689"/>
    <lineage>
        <taxon>Eukaryota</taxon>
        <taxon>Viridiplantae</taxon>
        <taxon>Streptophyta</taxon>
        <taxon>Embryophyta</taxon>
        <taxon>Tracheophyta</taxon>
        <taxon>Spermatophyta</taxon>
        <taxon>Magnoliopsida</taxon>
        <taxon>Liliopsida</taxon>
        <taxon>Asparagales</taxon>
        <taxon>Orchidaceae</taxon>
        <taxon>Epidendroideae</taxon>
        <taxon>Malaxideae</taxon>
        <taxon>Dendrobiinae</taxon>
        <taxon>Dendrobium</taxon>
    </lineage>
</organism>
<evidence type="ECO:0000256" key="6">
    <source>
        <dbReference type="ARBA" id="ARBA00038129"/>
    </source>
</evidence>
<evidence type="ECO:0000313" key="9">
    <source>
        <dbReference type="EMBL" id="PKU73406.1"/>
    </source>
</evidence>
<reference evidence="9 10" key="2">
    <citation type="journal article" date="2017" name="Nature">
        <title>The Apostasia genome and the evolution of orchids.</title>
        <authorList>
            <person name="Zhang G.Q."/>
            <person name="Liu K.W."/>
            <person name="Li Z."/>
            <person name="Lohaus R."/>
            <person name="Hsiao Y.Y."/>
            <person name="Niu S.C."/>
            <person name="Wang J.Y."/>
            <person name="Lin Y.C."/>
            <person name="Xu Q."/>
            <person name="Chen L.J."/>
            <person name="Yoshida K."/>
            <person name="Fujiwara S."/>
            <person name="Wang Z.W."/>
            <person name="Zhang Y.Q."/>
            <person name="Mitsuda N."/>
            <person name="Wang M."/>
            <person name="Liu G.H."/>
            <person name="Pecoraro L."/>
            <person name="Huang H.X."/>
            <person name="Xiao X.J."/>
            <person name="Lin M."/>
            <person name="Wu X.Y."/>
            <person name="Wu W.L."/>
            <person name="Chen Y.Y."/>
            <person name="Chang S.B."/>
            <person name="Sakamoto S."/>
            <person name="Ohme-Takagi M."/>
            <person name="Yagi M."/>
            <person name="Zeng S.J."/>
            <person name="Shen C.Y."/>
            <person name="Yeh C.M."/>
            <person name="Luo Y.B."/>
            <person name="Tsai W.C."/>
            <person name="Van de Peer Y."/>
            <person name="Liu Z.J."/>
        </authorList>
    </citation>
    <scope>NUCLEOTIDE SEQUENCE [LARGE SCALE GENOMIC DNA]</scope>
    <source>
        <tissue evidence="9">The whole plant</tissue>
    </source>
</reference>
<evidence type="ECO:0000256" key="5">
    <source>
        <dbReference type="ARBA" id="ARBA00023242"/>
    </source>
</evidence>
<feature type="compositionally biased region" description="Acidic residues" evidence="7">
    <location>
        <begin position="199"/>
        <end position="214"/>
    </location>
</feature>
<comment type="subcellular location">
    <subcellularLocation>
        <location evidence="1">Nucleus</location>
    </subcellularLocation>
</comment>
<dbReference type="InterPro" id="IPR050568">
    <property type="entry name" value="Transcr_DNA_Rep_Reg"/>
</dbReference>
<dbReference type="InterPro" id="IPR003958">
    <property type="entry name" value="CBFA_NFYB_domain"/>
</dbReference>
<evidence type="ECO:0000313" key="10">
    <source>
        <dbReference type="Proteomes" id="UP000233837"/>
    </source>
</evidence>
<evidence type="ECO:0000256" key="2">
    <source>
        <dbReference type="ARBA" id="ARBA00023015"/>
    </source>
</evidence>
<sequence length="214" mass="24619">MDRQGHEFQAPKGFGANVPYQDFYRHQQQQQQPQHLQMVLANLYREIQQTTDFKNHSIPLARIKKIMKADKDVRMIAAEAPIVLTRACEMFIFELTRRAWAHAEQNKRRTLQKNDIAAVLTKTNMYDFLAEIENHNSEAEAVVAINNRDNPMQKNQQKAIRTPPASIPADEPGCLRGRPRLMEADLGHHTAERMMLPGGDEDEDGDYDDEWPLG</sequence>
<dbReference type="GO" id="GO:0005634">
    <property type="term" value="C:nucleus"/>
    <property type="evidence" value="ECO:0007669"/>
    <property type="project" value="UniProtKB-SubCell"/>
</dbReference>
<dbReference type="PANTHER" id="PTHR10252:SF106">
    <property type="entry name" value="NUCLEAR TRANSCRIPTION FACTOR Y SUBUNIT C-3-RELATED"/>
    <property type="match status" value="1"/>
</dbReference>
<dbReference type="GO" id="GO:0046982">
    <property type="term" value="F:protein heterodimerization activity"/>
    <property type="evidence" value="ECO:0007669"/>
    <property type="project" value="InterPro"/>
</dbReference>
<keyword evidence="10" id="KW-1185">Reference proteome</keyword>
<accession>A0A2I0WCL0</accession>
<comment type="similarity">
    <text evidence="6">Belongs to the NFYC/HAP5 subunit family.</text>
</comment>
<keyword evidence="4" id="KW-0804">Transcription</keyword>
<dbReference type="STRING" id="906689.A0A2I0WCL0"/>
<keyword evidence="3" id="KW-0238">DNA-binding</keyword>
<dbReference type="AlphaFoldDB" id="A0A2I0WCL0"/>
<gene>
    <name evidence="9" type="primary">NFYC3</name>
    <name evidence="9" type="ORF">MA16_Dca019982</name>
</gene>
<dbReference type="Proteomes" id="UP000233837">
    <property type="component" value="Unassembled WGS sequence"/>
</dbReference>
<dbReference type="Pfam" id="PF00808">
    <property type="entry name" value="CBFD_NFYB_HMF"/>
    <property type="match status" value="1"/>
</dbReference>
<evidence type="ECO:0000256" key="4">
    <source>
        <dbReference type="ARBA" id="ARBA00023163"/>
    </source>
</evidence>
<dbReference type="FunFam" id="1.10.20.10:FF:000006">
    <property type="entry name" value="Nuclear transcription factor Y subunit gamma"/>
    <property type="match status" value="1"/>
</dbReference>
<reference evidence="9 10" key="1">
    <citation type="journal article" date="2016" name="Sci. Rep.">
        <title>The Dendrobium catenatum Lindl. genome sequence provides insights into polysaccharide synthase, floral development and adaptive evolution.</title>
        <authorList>
            <person name="Zhang G.Q."/>
            <person name="Xu Q."/>
            <person name="Bian C."/>
            <person name="Tsai W.C."/>
            <person name="Yeh C.M."/>
            <person name="Liu K.W."/>
            <person name="Yoshida K."/>
            <person name="Zhang L.S."/>
            <person name="Chang S.B."/>
            <person name="Chen F."/>
            <person name="Shi Y."/>
            <person name="Su Y.Y."/>
            <person name="Zhang Y.Q."/>
            <person name="Chen L.J."/>
            <person name="Yin Y."/>
            <person name="Lin M."/>
            <person name="Huang H."/>
            <person name="Deng H."/>
            <person name="Wang Z.W."/>
            <person name="Zhu S.L."/>
            <person name="Zhao X."/>
            <person name="Deng C."/>
            <person name="Niu S.C."/>
            <person name="Huang J."/>
            <person name="Wang M."/>
            <person name="Liu G.H."/>
            <person name="Yang H.J."/>
            <person name="Xiao X.J."/>
            <person name="Hsiao Y.Y."/>
            <person name="Wu W.L."/>
            <person name="Chen Y.Y."/>
            <person name="Mitsuda N."/>
            <person name="Ohme-Takagi M."/>
            <person name="Luo Y.B."/>
            <person name="Van de Peer Y."/>
            <person name="Liu Z.J."/>
        </authorList>
    </citation>
    <scope>NUCLEOTIDE SEQUENCE [LARGE SCALE GENOMIC DNA]</scope>
    <source>
        <tissue evidence="9">The whole plant</tissue>
    </source>
</reference>
<dbReference type="GO" id="GO:0000981">
    <property type="term" value="F:DNA-binding transcription factor activity, RNA polymerase II-specific"/>
    <property type="evidence" value="ECO:0007669"/>
    <property type="project" value="TreeGrafter"/>
</dbReference>
<dbReference type="CDD" id="cd22908">
    <property type="entry name" value="HFD_NFYC-like"/>
    <property type="match status" value="1"/>
</dbReference>
<keyword evidence="2" id="KW-0805">Transcription regulation</keyword>
<evidence type="ECO:0000259" key="8">
    <source>
        <dbReference type="Pfam" id="PF00808"/>
    </source>
</evidence>
<proteinExistence type="inferred from homology"/>
<dbReference type="GO" id="GO:0000978">
    <property type="term" value="F:RNA polymerase II cis-regulatory region sequence-specific DNA binding"/>
    <property type="evidence" value="ECO:0007669"/>
    <property type="project" value="TreeGrafter"/>
</dbReference>
<keyword evidence="5" id="KW-0539">Nucleus</keyword>
<evidence type="ECO:0000256" key="1">
    <source>
        <dbReference type="ARBA" id="ARBA00004123"/>
    </source>
</evidence>
<dbReference type="InterPro" id="IPR009072">
    <property type="entry name" value="Histone-fold"/>
</dbReference>